<dbReference type="SMART" id="SM00028">
    <property type="entry name" value="TPR"/>
    <property type="match status" value="4"/>
</dbReference>
<dbReference type="EMBL" id="KV426071">
    <property type="protein sequence ID" value="KZV89505.1"/>
    <property type="molecule type" value="Genomic_DNA"/>
</dbReference>
<accession>A0A165FTG3</accession>
<dbReference type="InterPro" id="IPR059179">
    <property type="entry name" value="MLKL-like_MCAfunc"/>
</dbReference>
<name>A0A165FTG3_EXIGL</name>
<dbReference type="PANTHER" id="PTHR47691">
    <property type="entry name" value="REGULATOR-RELATED"/>
    <property type="match status" value="1"/>
</dbReference>
<dbReference type="InterPro" id="IPR036537">
    <property type="entry name" value="Adaptor_Cbl_N_dom_sf"/>
</dbReference>
<dbReference type="AlphaFoldDB" id="A0A165FTG3"/>
<sequence>MSLVSQVVGTSHAAAVTEAVVLPLFGAARGIAVSAVDIRVNKETALALARRVDQLVSSLALTVEEDSSVIGDEATQDAITRMQTVLADIHDALKARAAQSYISQLLRQEADSETLRVLSASLKDAFDVLTVSMHMRLNGVVTTTTRAREASEAFNALQSFPDVSPHSADTQLVPIRPALPTQPQLYFGRATETQLVVGSVTVPVSSYVCILGGPGIGKTSLALAVFHSPAVVGRYGRRRYFVSCEGADDRLGVLPIVAAAFGITNFTRATAKAKLTATFADAPALLVLDNFESVWDSPGRSTDVEDDLAYFCSITRLSLIVTLRGSERPQGVPWTRPFLPPLQPLDDAAARQLFVSISDVVEDSVQLDRLLSLFDNIPLAISLAACLAQYQPISSLLAQWNDSKSSMLRRNDGRHRLTSLDASIALSIESSRMQQAQSAIQLLSLLSLLPHGAFSTDISLWAGALPEVARAISTLIQNALAWRTSDNRIRVLAPIREYMLLHHPPNNDDARLLYDFYFGVLTSPSPNPLDVNMTPEAKAVIAPELENIRFLMLYALDHSADLEAPIAAAVALCNLFNVTGLGSPDVLHPALAAARKHRLGKLTADLLFTWGTFAYNSMMPGDAESLFREALPLFEQAGDVEGRIRCTFNLSTFTEPSQAVTDCQRMMDLAGATGCNERLLLRCQTQLATAYQQLHEFDKARRMYERCMIAYKAMGKAYDRLRGYNMICMAEIDIDTGDLTTAIAVLREAVEILFAARSPNVEAALAGLGSAYLLQGDGKRAVEALERLLSELRSSGNMARSFEALYYLTSAYLFVGDMSAAATTVALAKQLSTSLTPERIYERGRVLQSQGQLAFAEDRLNDARTLLRMAIALTRAHDYRANITTQLEADVWEVLGQVQQHDQTREDALSSFVVAALLRRRIGQAVTCVRALARLAQAVDDDETSEMWLAAVTLPLQRYGCRTVLAECLAHSGTIAARRGTVETARHRWESAMRHFADMKDSRGMESTAVLLATL</sequence>
<dbReference type="CDD" id="cd21037">
    <property type="entry name" value="MLKL_NTD"/>
    <property type="match status" value="1"/>
</dbReference>
<keyword evidence="2" id="KW-1185">Reference proteome</keyword>
<dbReference type="InParanoid" id="A0A165FTG3"/>
<reference evidence="1 2" key="1">
    <citation type="journal article" date="2016" name="Mol. Biol. Evol.">
        <title>Comparative Genomics of Early-Diverging Mushroom-Forming Fungi Provides Insights into the Origins of Lignocellulose Decay Capabilities.</title>
        <authorList>
            <person name="Nagy L.G."/>
            <person name="Riley R."/>
            <person name="Tritt A."/>
            <person name="Adam C."/>
            <person name="Daum C."/>
            <person name="Floudas D."/>
            <person name="Sun H."/>
            <person name="Yadav J.S."/>
            <person name="Pangilinan J."/>
            <person name="Larsson K.H."/>
            <person name="Matsuura K."/>
            <person name="Barry K."/>
            <person name="Labutti K."/>
            <person name="Kuo R."/>
            <person name="Ohm R.A."/>
            <person name="Bhattacharya S.S."/>
            <person name="Shirouzu T."/>
            <person name="Yoshinaga Y."/>
            <person name="Martin F.M."/>
            <person name="Grigoriev I.V."/>
            <person name="Hibbett D.S."/>
        </authorList>
    </citation>
    <scope>NUCLEOTIDE SEQUENCE [LARGE SCALE GENOMIC DNA]</scope>
    <source>
        <strain evidence="1 2">HHB12029</strain>
    </source>
</reference>
<dbReference type="InterPro" id="IPR027417">
    <property type="entry name" value="P-loop_NTPase"/>
</dbReference>
<dbReference type="InterPro" id="IPR011990">
    <property type="entry name" value="TPR-like_helical_dom_sf"/>
</dbReference>
<gene>
    <name evidence="1" type="ORF">EXIGLDRAFT_751129</name>
</gene>
<dbReference type="OrthoDB" id="621413at2759"/>
<dbReference type="Gene3D" id="1.25.40.10">
    <property type="entry name" value="Tetratricopeptide repeat domain"/>
    <property type="match status" value="1"/>
</dbReference>
<dbReference type="PANTHER" id="PTHR47691:SF3">
    <property type="entry name" value="HTH-TYPE TRANSCRIPTIONAL REGULATOR RV0890C-RELATED"/>
    <property type="match status" value="1"/>
</dbReference>
<dbReference type="GO" id="GO:0007166">
    <property type="term" value="P:cell surface receptor signaling pathway"/>
    <property type="evidence" value="ECO:0007669"/>
    <property type="project" value="InterPro"/>
</dbReference>
<protein>
    <submittedName>
        <fullName evidence="1">TPR-like protein</fullName>
    </submittedName>
</protein>
<dbReference type="STRING" id="1314781.A0A165FTG3"/>
<dbReference type="Proteomes" id="UP000077266">
    <property type="component" value="Unassembled WGS sequence"/>
</dbReference>
<evidence type="ECO:0000313" key="2">
    <source>
        <dbReference type="Proteomes" id="UP000077266"/>
    </source>
</evidence>
<evidence type="ECO:0000313" key="1">
    <source>
        <dbReference type="EMBL" id="KZV89505.1"/>
    </source>
</evidence>
<dbReference type="SUPFAM" id="SSF52540">
    <property type="entry name" value="P-loop containing nucleoside triphosphate hydrolases"/>
    <property type="match status" value="1"/>
</dbReference>
<dbReference type="SUPFAM" id="SSF48452">
    <property type="entry name" value="TPR-like"/>
    <property type="match status" value="1"/>
</dbReference>
<dbReference type="InterPro" id="IPR019734">
    <property type="entry name" value="TPR_rpt"/>
</dbReference>
<dbReference type="Gene3D" id="3.40.50.300">
    <property type="entry name" value="P-loop containing nucleotide triphosphate hydrolases"/>
    <property type="match status" value="1"/>
</dbReference>
<dbReference type="Gene3D" id="1.20.930.20">
    <property type="entry name" value="Adaptor protein Cbl, N-terminal domain"/>
    <property type="match status" value="1"/>
</dbReference>
<proteinExistence type="predicted"/>
<organism evidence="1 2">
    <name type="scientific">Exidia glandulosa HHB12029</name>
    <dbReference type="NCBI Taxonomy" id="1314781"/>
    <lineage>
        <taxon>Eukaryota</taxon>
        <taxon>Fungi</taxon>
        <taxon>Dikarya</taxon>
        <taxon>Basidiomycota</taxon>
        <taxon>Agaricomycotina</taxon>
        <taxon>Agaricomycetes</taxon>
        <taxon>Auriculariales</taxon>
        <taxon>Exidiaceae</taxon>
        <taxon>Exidia</taxon>
    </lineage>
</organism>